<dbReference type="RefSeq" id="WP_011710300.1">
    <property type="nucleotide sequence ID" value="NZ_BMIX01000001.1"/>
</dbReference>
<reference evidence="2" key="1">
    <citation type="journal article" date="2019" name="Int. J. Syst. Evol. Microbiol.">
        <title>The Global Catalogue of Microorganisms (GCM) 10K type strain sequencing project: providing services to taxonomists for standard genome sequencing and annotation.</title>
        <authorList>
            <consortium name="The Broad Institute Genomics Platform"/>
            <consortium name="The Broad Institute Genome Sequencing Center for Infectious Disease"/>
            <person name="Wu L."/>
            <person name="Ma J."/>
        </authorList>
    </citation>
    <scope>NUCLEOTIDE SEQUENCE [LARGE SCALE GENOMIC DNA]</scope>
    <source>
        <strain evidence="2">CGMCC 1.15422</strain>
    </source>
</reference>
<evidence type="ECO:0000313" key="1">
    <source>
        <dbReference type="EMBL" id="GGG24227.1"/>
    </source>
</evidence>
<protein>
    <recommendedName>
        <fullName evidence="3">HNH homing endonuclease</fullName>
    </recommendedName>
</protein>
<dbReference type="Proteomes" id="UP000605733">
    <property type="component" value="Unassembled WGS sequence"/>
</dbReference>
<keyword evidence="2" id="KW-1185">Reference proteome</keyword>
<gene>
    <name evidence="1" type="ORF">GCM10011532_04320</name>
</gene>
<evidence type="ECO:0000313" key="2">
    <source>
        <dbReference type="Proteomes" id="UP000605733"/>
    </source>
</evidence>
<organism evidence="1 2">
    <name type="scientific">Christiangramia forsetii</name>
    <dbReference type="NCBI Taxonomy" id="411153"/>
    <lineage>
        <taxon>Bacteria</taxon>
        <taxon>Pseudomonadati</taxon>
        <taxon>Bacteroidota</taxon>
        <taxon>Flavobacteriia</taxon>
        <taxon>Flavobacteriales</taxon>
        <taxon>Flavobacteriaceae</taxon>
        <taxon>Christiangramia</taxon>
    </lineage>
</organism>
<sequence>MTNNCENRLLSLLSAHEWHLDRLYAEYARQFGSIFRNYSGTTNKLKQKELDRALVQFHDDLEKLFSDQINNSFGISDLCNDEAAEQYLKDLDISADEKAKFLKTNSNAASAFVSRKQAGLNLSERVWKLTNQTQASLNNALESGIFDGRPAADMARDLKRYLKEPDQRFRRVKNEQGKLILSNPAKDYHPGQGVYRSSYKNALRLSRNEINIAYRTNDFERRKNMPWVMGQKVRLSSAHPRYDICDELVGTYPKEFKFVGWHPNCLCIADSLLLPRSKFKEYLAGGGIDQRHLIKNVPKNALDYLNDNAERIKGWKNKPYFLRDNFKMTKTGFVPNANIQS</sequence>
<dbReference type="EMBL" id="BMIX01000001">
    <property type="protein sequence ID" value="GGG24227.1"/>
    <property type="molecule type" value="Genomic_DNA"/>
</dbReference>
<proteinExistence type="predicted"/>
<name>A0ABQ1WBY9_9FLAO</name>
<accession>A0ABQ1WBY9</accession>
<evidence type="ECO:0008006" key="3">
    <source>
        <dbReference type="Google" id="ProtNLM"/>
    </source>
</evidence>
<comment type="caution">
    <text evidence="1">The sequence shown here is derived from an EMBL/GenBank/DDBJ whole genome shotgun (WGS) entry which is preliminary data.</text>
</comment>